<evidence type="ECO:0000313" key="3">
    <source>
        <dbReference type="Proteomes" id="UP000800200"/>
    </source>
</evidence>
<dbReference type="EMBL" id="ML994652">
    <property type="protein sequence ID" value="KAF2181611.1"/>
    <property type="molecule type" value="Genomic_DNA"/>
</dbReference>
<dbReference type="AlphaFoldDB" id="A0A6A6DQ31"/>
<reference evidence="2" key="1">
    <citation type="journal article" date="2020" name="Stud. Mycol.">
        <title>101 Dothideomycetes genomes: a test case for predicting lifestyles and emergence of pathogens.</title>
        <authorList>
            <person name="Haridas S."/>
            <person name="Albert R."/>
            <person name="Binder M."/>
            <person name="Bloem J."/>
            <person name="Labutti K."/>
            <person name="Salamov A."/>
            <person name="Andreopoulos B."/>
            <person name="Baker S."/>
            <person name="Barry K."/>
            <person name="Bills G."/>
            <person name="Bluhm B."/>
            <person name="Cannon C."/>
            <person name="Castanera R."/>
            <person name="Culley D."/>
            <person name="Daum C."/>
            <person name="Ezra D."/>
            <person name="Gonzalez J."/>
            <person name="Henrissat B."/>
            <person name="Kuo A."/>
            <person name="Liang C."/>
            <person name="Lipzen A."/>
            <person name="Lutzoni F."/>
            <person name="Magnuson J."/>
            <person name="Mondo S."/>
            <person name="Nolan M."/>
            <person name="Ohm R."/>
            <person name="Pangilinan J."/>
            <person name="Park H.-J."/>
            <person name="Ramirez L."/>
            <person name="Alfaro M."/>
            <person name="Sun H."/>
            <person name="Tritt A."/>
            <person name="Yoshinaga Y."/>
            <person name="Zwiers L.-H."/>
            <person name="Turgeon B."/>
            <person name="Goodwin S."/>
            <person name="Spatafora J."/>
            <person name="Crous P."/>
            <person name="Grigoriev I."/>
        </authorList>
    </citation>
    <scope>NUCLEOTIDE SEQUENCE</scope>
    <source>
        <strain evidence="2">CBS 207.26</strain>
    </source>
</reference>
<accession>A0A6A6DQ31</accession>
<evidence type="ECO:0000256" key="1">
    <source>
        <dbReference type="SAM" id="MobiDB-lite"/>
    </source>
</evidence>
<keyword evidence="3" id="KW-1185">Reference proteome</keyword>
<sequence>MHPRWLQSDKQQRDEANANPQYCDSEDSNARPDPKGWRHPVEEHASDSAKPIELLRASDDDIDTIAATDNLTIGYYMPYVMVEVSNGICYTSHALITHNTIQIFVLITPQDGLLPTDSAILPLDMALEYTLFGFNQRSLDALIPYLHSRSCSSEDDNPFNDHPVPETLSTHLSLDFTISEDFDGYNGIQKIVTTADPTNHADLTLAYTDPAALLHRSDVCICRPENLMPKGTYSLPRVLVELFYIVQDVVMWRQGSWAALWNLVMGMLLWGLCFKEMWEVRDPVPCIVEYCVGQPIKAMVWMWEVEYFSWMRWIKKALGWMKKGWEG</sequence>
<feature type="compositionally biased region" description="Basic and acidic residues" evidence="1">
    <location>
        <begin position="28"/>
        <end position="47"/>
    </location>
</feature>
<dbReference type="Proteomes" id="UP000800200">
    <property type="component" value="Unassembled WGS sequence"/>
</dbReference>
<evidence type="ECO:0000313" key="2">
    <source>
        <dbReference type="EMBL" id="KAF2181611.1"/>
    </source>
</evidence>
<name>A0A6A6DQ31_9PEZI</name>
<protein>
    <submittedName>
        <fullName evidence="2">Uncharacterized protein</fullName>
    </submittedName>
</protein>
<feature type="region of interest" description="Disordered" evidence="1">
    <location>
        <begin position="1"/>
        <end position="50"/>
    </location>
</feature>
<proteinExistence type="predicted"/>
<organism evidence="2 3">
    <name type="scientific">Zopfia rhizophila CBS 207.26</name>
    <dbReference type="NCBI Taxonomy" id="1314779"/>
    <lineage>
        <taxon>Eukaryota</taxon>
        <taxon>Fungi</taxon>
        <taxon>Dikarya</taxon>
        <taxon>Ascomycota</taxon>
        <taxon>Pezizomycotina</taxon>
        <taxon>Dothideomycetes</taxon>
        <taxon>Dothideomycetes incertae sedis</taxon>
        <taxon>Zopfiaceae</taxon>
        <taxon>Zopfia</taxon>
    </lineage>
</organism>
<gene>
    <name evidence="2" type="ORF">K469DRAFT_692069</name>
</gene>